<reference evidence="1 2" key="1">
    <citation type="submission" date="2020-04" db="EMBL/GenBank/DDBJ databases">
        <title>Genome sequencing of novel species.</title>
        <authorList>
            <person name="Heo J."/>
            <person name="Kim S.-J."/>
            <person name="Kim J.-S."/>
            <person name="Hong S.-B."/>
            <person name="Kwon S.-W."/>
        </authorList>
    </citation>
    <scope>NUCLEOTIDE SEQUENCE [LARGE SCALE GENOMIC DNA]</scope>
    <source>
        <strain evidence="1 2">MFER-1</strain>
    </source>
</reference>
<dbReference type="Proteomes" id="UP000502248">
    <property type="component" value="Chromosome"/>
</dbReference>
<sequence>MVRLQQISLVFPNTNEKERQWNSLFLRLLSGIPSYRNQGFEPSFAETALPSTRFEGGTHPFPLIQLAVDQNIHLSFGNIAITSKGSNFSLIETENAPITPIAGTSNVASGNTLPYLYEQLKGRITGIDHTGVNIPATIISPTVWDEFINGLSEVCNLYYYPDAPWPFIIPADETEYATEITEFNVKRTPKFELVYDTYTNKPIFQFALETDVTREEMELILPEPIGFAIPGLADIFRSVVVRHPWEDDIGFRFDLYYRPTSAELTDWETGEWLVRTGGRVKG</sequence>
<gene>
    <name evidence="1" type="ORF">HH215_05355</name>
</gene>
<organism evidence="1 2">
    <name type="scientific">Cohnella herbarum</name>
    <dbReference type="NCBI Taxonomy" id="2728023"/>
    <lineage>
        <taxon>Bacteria</taxon>
        <taxon>Bacillati</taxon>
        <taxon>Bacillota</taxon>
        <taxon>Bacilli</taxon>
        <taxon>Bacillales</taxon>
        <taxon>Paenibacillaceae</taxon>
        <taxon>Cohnella</taxon>
    </lineage>
</organism>
<evidence type="ECO:0000313" key="1">
    <source>
        <dbReference type="EMBL" id="QJD82668.1"/>
    </source>
</evidence>
<dbReference type="RefSeq" id="WP_169278964.1">
    <property type="nucleotide sequence ID" value="NZ_CP051680.1"/>
</dbReference>
<dbReference type="EMBL" id="CP051680">
    <property type="protein sequence ID" value="QJD82668.1"/>
    <property type="molecule type" value="Genomic_DNA"/>
</dbReference>
<dbReference type="AlphaFoldDB" id="A0A7Z2VGA5"/>
<keyword evidence="2" id="KW-1185">Reference proteome</keyword>
<evidence type="ECO:0000313" key="2">
    <source>
        <dbReference type="Proteomes" id="UP000502248"/>
    </source>
</evidence>
<proteinExistence type="predicted"/>
<accession>A0A7Z2VGA5</accession>
<name>A0A7Z2VGA5_9BACL</name>
<dbReference type="KEGG" id="cheb:HH215_05355"/>
<protein>
    <submittedName>
        <fullName evidence="1">Uncharacterized protein</fullName>
    </submittedName>
</protein>